<feature type="transmembrane region" description="Helical" evidence="7">
    <location>
        <begin position="129"/>
        <end position="147"/>
    </location>
</feature>
<dbReference type="AlphaFoldDB" id="D5EG87"/>
<dbReference type="InterPro" id="IPR003706">
    <property type="entry name" value="CstA_N"/>
</dbReference>
<feature type="transmembrane region" description="Helical" evidence="7">
    <location>
        <begin position="220"/>
        <end position="240"/>
    </location>
</feature>
<feature type="transmembrane region" description="Helical" evidence="7">
    <location>
        <begin position="284"/>
        <end position="301"/>
    </location>
</feature>
<sequence length="540" mass="58561">MLAMLFIFSLVFFAVVYRIHGRYMARIYDLNDDNPTPAETMYDGIDYCPAHPAVLLGHHFASIAGAGPIVGPITAASMFGWLPAYLWCLLGSAFLGGPHDMGALVSSMRHNGKSVGEVVDHWVGKRGKFFFLVFTILTLILVVAVFLQLSANTFAADTAVAFSSVLYIFMAVIFGVLVYKYNTPLWLMTLVMVPVVIGACWYGNYATWVAGVFTYSMPTWRWILAVYILLASVLPVWLLLQPRDYLASFFLYFAVIVGAIGMVFGGKFEVQLPAFKGFVAGDQYMWPMLFVIVACGAISGFHSLVGSGTTSKQLRRETDSTLVGFGSMLLEGVVAVIAIGTIMISGKILEGGPVVTYANGFGQFAGLLGIDPKIGASLGGLAINSFLLTSLDTATRLTRYQIQELTNMKVDKYTSTIVAIAAAMALLLVKTVGPDGKAIPAWAAIWPMFGAANQLVAALALLAVGVWVVKGLKKDNSFLMIPMWFMLATTVAALLFMIKEKLTGVPNYLLVSISIILLVLAILMVRESFRALKVKDESKA</sequence>
<dbReference type="EMBL" id="CP001997">
    <property type="protein sequence ID" value="ADE57569.1"/>
    <property type="molecule type" value="Genomic_DNA"/>
</dbReference>
<dbReference type="STRING" id="572547.Amico_1452"/>
<feature type="transmembrane region" description="Helical" evidence="7">
    <location>
        <begin position="413"/>
        <end position="432"/>
    </location>
</feature>
<feature type="domain" description="CstA N-terminal" evidence="8">
    <location>
        <begin position="350"/>
        <end position="493"/>
    </location>
</feature>
<dbReference type="PANTHER" id="PTHR30252:SF0">
    <property type="entry name" value="PEPTIDE TRANSPORTER CSTA"/>
    <property type="match status" value="1"/>
</dbReference>
<keyword evidence="3" id="KW-1003">Cell membrane</keyword>
<dbReference type="InterPro" id="IPR051605">
    <property type="entry name" value="CstA"/>
</dbReference>
<name>D5EG87_AMICL</name>
<feature type="transmembrane region" description="Helical" evidence="7">
    <location>
        <begin position="245"/>
        <end position="264"/>
    </location>
</feature>
<dbReference type="GO" id="GO:0009267">
    <property type="term" value="P:cellular response to starvation"/>
    <property type="evidence" value="ECO:0007669"/>
    <property type="project" value="InterPro"/>
</dbReference>
<accession>D5EG87</accession>
<evidence type="ECO:0000259" key="8">
    <source>
        <dbReference type="Pfam" id="PF02554"/>
    </source>
</evidence>
<feature type="domain" description="CstA N-terminal" evidence="8">
    <location>
        <begin position="4"/>
        <end position="342"/>
    </location>
</feature>
<keyword evidence="6 7" id="KW-0472">Membrane</keyword>
<keyword evidence="4 7" id="KW-0812">Transmembrane</keyword>
<organism evidence="9 10">
    <name type="scientific">Aminobacterium colombiense (strain DSM 12261 / ALA-1)</name>
    <dbReference type="NCBI Taxonomy" id="572547"/>
    <lineage>
        <taxon>Bacteria</taxon>
        <taxon>Thermotogati</taxon>
        <taxon>Synergistota</taxon>
        <taxon>Synergistia</taxon>
        <taxon>Synergistales</taxon>
        <taxon>Aminobacteriaceae</taxon>
        <taxon>Aminobacterium</taxon>
    </lineage>
</organism>
<dbReference type="HOGENOM" id="CLU_010531_4_1_0"/>
<comment type="similarity">
    <text evidence="2">Belongs to the peptide transporter carbon starvation (CstA) (TC 2.A.114) family.</text>
</comment>
<feature type="transmembrane region" description="Helical" evidence="7">
    <location>
        <begin position="186"/>
        <end position="208"/>
    </location>
</feature>
<feature type="transmembrane region" description="Helical" evidence="7">
    <location>
        <begin position="444"/>
        <end position="469"/>
    </location>
</feature>
<reference evidence="9 10" key="1">
    <citation type="journal article" date="2010" name="Stand. Genomic Sci.">
        <title>Complete genome sequence of Aminobacterium colombiense type strain (ALA-1).</title>
        <authorList>
            <person name="Chertkov O."/>
            <person name="Sikorski J."/>
            <person name="Brambilla E."/>
            <person name="Lapidus A."/>
            <person name="Copeland A."/>
            <person name="Glavina Del Rio T."/>
            <person name="Nolan M."/>
            <person name="Lucas S."/>
            <person name="Tice H."/>
            <person name="Cheng J.F."/>
            <person name="Han C."/>
            <person name="Detter J.C."/>
            <person name="Bruce D."/>
            <person name="Tapia R."/>
            <person name="Goodwin L."/>
            <person name="Pitluck S."/>
            <person name="Liolios K."/>
            <person name="Ivanova N."/>
            <person name="Mavromatis K."/>
            <person name="Ovchinnikova G."/>
            <person name="Pati A."/>
            <person name="Chen A."/>
            <person name="Palaniappan K."/>
            <person name="Land M."/>
            <person name="Hauser L."/>
            <person name="Chang Y.J."/>
            <person name="Jeffries C.D."/>
            <person name="Spring S."/>
            <person name="Rohde M."/>
            <person name="Goker M."/>
            <person name="Bristow J."/>
            <person name="Eisen J.A."/>
            <person name="Markowitz V."/>
            <person name="Hugenholtz P."/>
            <person name="Kyrpides N.C."/>
            <person name="Klenk H.P."/>
        </authorList>
    </citation>
    <scope>NUCLEOTIDE SEQUENCE [LARGE SCALE GENOMIC DNA]</scope>
    <source>
        <strain evidence="10">DSM 12261 / ALA-1</strain>
    </source>
</reference>
<dbReference type="Proteomes" id="UP000002366">
    <property type="component" value="Chromosome"/>
</dbReference>
<keyword evidence="10" id="KW-1185">Reference proteome</keyword>
<feature type="transmembrane region" description="Helical" evidence="7">
    <location>
        <begin position="322"/>
        <end position="344"/>
    </location>
</feature>
<evidence type="ECO:0000256" key="5">
    <source>
        <dbReference type="ARBA" id="ARBA00022989"/>
    </source>
</evidence>
<gene>
    <name evidence="9" type="ordered locus">Amico_1452</name>
</gene>
<feature type="transmembrane region" description="Helical" evidence="7">
    <location>
        <begin position="505"/>
        <end position="525"/>
    </location>
</feature>
<dbReference type="eggNOG" id="COG1966">
    <property type="taxonomic scope" value="Bacteria"/>
</dbReference>
<feature type="transmembrane region" description="Helical" evidence="7">
    <location>
        <begin position="374"/>
        <end position="392"/>
    </location>
</feature>
<dbReference type="Pfam" id="PF02554">
    <property type="entry name" value="CstA"/>
    <property type="match status" value="2"/>
</dbReference>
<feature type="transmembrane region" description="Helical" evidence="7">
    <location>
        <begin position="159"/>
        <end position="179"/>
    </location>
</feature>
<evidence type="ECO:0000256" key="6">
    <source>
        <dbReference type="ARBA" id="ARBA00023136"/>
    </source>
</evidence>
<dbReference type="GO" id="GO:0005886">
    <property type="term" value="C:plasma membrane"/>
    <property type="evidence" value="ECO:0007669"/>
    <property type="project" value="UniProtKB-SubCell"/>
</dbReference>
<dbReference type="RefSeq" id="WP_013048832.1">
    <property type="nucleotide sequence ID" value="NC_014011.1"/>
</dbReference>
<proteinExistence type="inferred from homology"/>
<protein>
    <submittedName>
        <fullName evidence="9">Carbon starvation protein CstA</fullName>
    </submittedName>
</protein>
<dbReference type="PANTHER" id="PTHR30252">
    <property type="entry name" value="INNER MEMBRANE PEPTIDE TRANSPORTER"/>
    <property type="match status" value="1"/>
</dbReference>
<evidence type="ECO:0000256" key="2">
    <source>
        <dbReference type="ARBA" id="ARBA00007755"/>
    </source>
</evidence>
<evidence type="ECO:0000256" key="3">
    <source>
        <dbReference type="ARBA" id="ARBA00022475"/>
    </source>
</evidence>
<comment type="subcellular location">
    <subcellularLocation>
        <location evidence="1">Cell membrane</location>
        <topology evidence="1">Multi-pass membrane protein</topology>
    </subcellularLocation>
</comment>
<dbReference type="KEGG" id="aco:Amico_1452"/>
<evidence type="ECO:0000256" key="4">
    <source>
        <dbReference type="ARBA" id="ARBA00022692"/>
    </source>
</evidence>
<feature type="transmembrane region" description="Helical" evidence="7">
    <location>
        <begin position="481"/>
        <end position="499"/>
    </location>
</feature>
<keyword evidence="5 7" id="KW-1133">Transmembrane helix</keyword>
<evidence type="ECO:0000256" key="7">
    <source>
        <dbReference type="SAM" id="Phobius"/>
    </source>
</evidence>
<evidence type="ECO:0000256" key="1">
    <source>
        <dbReference type="ARBA" id="ARBA00004651"/>
    </source>
</evidence>
<dbReference type="OrthoDB" id="9761224at2"/>
<evidence type="ECO:0000313" key="9">
    <source>
        <dbReference type="EMBL" id="ADE57569.1"/>
    </source>
</evidence>
<evidence type="ECO:0000313" key="10">
    <source>
        <dbReference type="Proteomes" id="UP000002366"/>
    </source>
</evidence>